<keyword evidence="2" id="KW-1185">Reference proteome</keyword>
<organism evidence="1 2">
    <name type="scientific">Penicillium brasilianum</name>
    <dbReference type="NCBI Taxonomy" id="104259"/>
    <lineage>
        <taxon>Eukaryota</taxon>
        <taxon>Fungi</taxon>
        <taxon>Dikarya</taxon>
        <taxon>Ascomycota</taxon>
        <taxon>Pezizomycotina</taxon>
        <taxon>Eurotiomycetes</taxon>
        <taxon>Eurotiomycetidae</taxon>
        <taxon>Eurotiales</taxon>
        <taxon>Aspergillaceae</taxon>
        <taxon>Penicillium</taxon>
    </lineage>
</organism>
<evidence type="ECO:0000313" key="1">
    <source>
        <dbReference type="EMBL" id="CEJ56845.1"/>
    </source>
</evidence>
<evidence type="ECO:0000313" key="2">
    <source>
        <dbReference type="Proteomes" id="UP000042958"/>
    </source>
</evidence>
<dbReference type="EMBL" id="CDHK01000005">
    <property type="protein sequence ID" value="CEJ56845.1"/>
    <property type="molecule type" value="Genomic_DNA"/>
</dbReference>
<reference evidence="2" key="1">
    <citation type="journal article" date="2015" name="Genome Announc.">
        <title>Draft genome sequence of the fungus Penicillium brasilianum MG11.</title>
        <authorList>
            <person name="Horn F."/>
            <person name="Linde J."/>
            <person name="Mattern D.J."/>
            <person name="Walther G."/>
            <person name="Guthke R."/>
            <person name="Brakhage A.A."/>
            <person name="Valiante V."/>
        </authorList>
    </citation>
    <scope>NUCLEOTIDE SEQUENCE [LARGE SCALE GENOMIC DNA]</scope>
    <source>
        <strain evidence="2">MG11</strain>
    </source>
</reference>
<accession>A0A0F7TN44</accession>
<sequence>MDFRKVTGVGDFDYCTTALDAALPPSLLDSVGGHESLGRLMDWMSER</sequence>
<dbReference type="Proteomes" id="UP000042958">
    <property type="component" value="Unassembled WGS sequence"/>
</dbReference>
<protein>
    <submittedName>
        <fullName evidence="1">Uncharacterized protein</fullName>
    </submittedName>
</protein>
<gene>
    <name evidence="1" type="ORF">PMG11_05562</name>
</gene>
<name>A0A0F7TN44_PENBI</name>
<proteinExistence type="predicted"/>
<dbReference type="AlphaFoldDB" id="A0A0F7TN44"/>